<accession>A0A1T4PDK7</accession>
<proteinExistence type="predicted"/>
<dbReference type="Proteomes" id="UP000191418">
    <property type="component" value="Unassembled WGS sequence"/>
</dbReference>
<dbReference type="GO" id="GO:0016757">
    <property type="term" value="F:glycosyltransferase activity"/>
    <property type="evidence" value="ECO:0007669"/>
    <property type="project" value="InterPro"/>
</dbReference>
<dbReference type="STRING" id="64969.SAMN02745127_01441"/>
<evidence type="ECO:0008006" key="5">
    <source>
        <dbReference type="Google" id="ProtNLM"/>
    </source>
</evidence>
<dbReference type="Pfam" id="PF00534">
    <property type="entry name" value="Glycos_transf_1"/>
    <property type="match status" value="1"/>
</dbReference>
<protein>
    <recommendedName>
        <fullName evidence="5">Colanic acid biosynthesis glycosyltransferase WcaL</fullName>
    </recommendedName>
</protein>
<evidence type="ECO:0000313" key="3">
    <source>
        <dbReference type="EMBL" id="OPX55593.1"/>
    </source>
</evidence>
<reference evidence="3 4" key="1">
    <citation type="submission" date="2017-01" db="EMBL/GenBank/DDBJ databases">
        <title>Genome Sequencing of a Marine Spirillum, Oceanospirillum multiglobuliferum ATCC 33336, from Japan.</title>
        <authorList>
            <person name="Carney J.G."/>
            <person name="Trachtenberg A.M."/>
            <person name="Rheaume B.A."/>
            <person name="Linnane J.D."/>
            <person name="Pitts N.L."/>
            <person name="Mykles D.L."/>
            <person name="Maclea K.S."/>
        </authorList>
    </citation>
    <scope>NUCLEOTIDE SEQUENCE [LARGE SCALE GENOMIC DNA]</scope>
    <source>
        <strain evidence="3 4">ATCC 33336</strain>
    </source>
</reference>
<name>A0A1T4PDK7_9GAMM</name>
<dbReference type="AlphaFoldDB" id="A0A1T4PDK7"/>
<feature type="domain" description="Glycosyl transferase family 1" evidence="1">
    <location>
        <begin position="205"/>
        <end position="366"/>
    </location>
</feature>
<dbReference type="PANTHER" id="PTHR45947">
    <property type="entry name" value="SULFOQUINOVOSYL TRANSFERASE SQD2"/>
    <property type="match status" value="1"/>
</dbReference>
<dbReference type="PANTHER" id="PTHR45947:SF14">
    <property type="entry name" value="SLL1723 PROTEIN"/>
    <property type="match status" value="1"/>
</dbReference>
<dbReference type="SUPFAM" id="SSF53756">
    <property type="entry name" value="UDP-Glycosyltransferase/glycogen phosphorylase"/>
    <property type="match status" value="1"/>
</dbReference>
<evidence type="ECO:0000313" key="4">
    <source>
        <dbReference type="Proteomes" id="UP000191418"/>
    </source>
</evidence>
<comment type="caution">
    <text evidence="3">The sequence shown here is derived from an EMBL/GenBank/DDBJ whole genome shotgun (WGS) entry which is preliminary data.</text>
</comment>
<keyword evidence="4" id="KW-1185">Reference proteome</keyword>
<sequence>MKTIAYLMPSFPVLSETFVGNEIRAMQAQGHHIVPFAFERNEGIAQPIDLMLADQLQLLIEAPVAKTLWQLSASPSRLQFAMQFVNQQQGLPKRSLLWYGARLAALVEKHGCQHIHAHFGLASAATAIVAARLAGVTVSFTCHGYDVYRAPADLPLKLRAANFVVAVSDEMKRDMLAMAPQANIKRIRCGVDLAQFKSTVHNPFNQKRLLYLGRLSETKGVDRLLHALANIPARDRPKLDIVGDGPLRLPLLKKMIALDLIGYVYFVGAKSSTWLCNNYQRYTALVAPFIVTETGVRDTGPLVIKEAMALHLPIITTNIEACREMLCDAQGQFIPVGAMVEFGNHFALSAAIRSLLNQSPQVLRAMGDTGHEHLLANFQISTQAAQLSQAIASCQQEVHHVANADY</sequence>
<evidence type="ECO:0000259" key="1">
    <source>
        <dbReference type="Pfam" id="PF00534"/>
    </source>
</evidence>
<evidence type="ECO:0000259" key="2">
    <source>
        <dbReference type="Pfam" id="PF13439"/>
    </source>
</evidence>
<feature type="domain" description="Glycosyltransferase subfamily 4-like N-terminal" evidence="2">
    <location>
        <begin position="16"/>
        <end position="194"/>
    </location>
</feature>
<gene>
    <name evidence="3" type="ORF">BTE48_08235</name>
</gene>
<dbReference type="InterPro" id="IPR050194">
    <property type="entry name" value="Glycosyltransferase_grp1"/>
</dbReference>
<dbReference type="InterPro" id="IPR001296">
    <property type="entry name" value="Glyco_trans_1"/>
</dbReference>
<dbReference type="Pfam" id="PF13439">
    <property type="entry name" value="Glyco_transf_4"/>
    <property type="match status" value="1"/>
</dbReference>
<dbReference type="Gene3D" id="3.40.50.2000">
    <property type="entry name" value="Glycogen Phosphorylase B"/>
    <property type="match status" value="2"/>
</dbReference>
<dbReference type="OrthoDB" id="9802525at2"/>
<dbReference type="CDD" id="cd03801">
    <property type="entry name" value="GT4_PimA-like"/>
    <property type="match status" value="1"/>
</dbReference>
<dbReference type="InterPro" id="IPR028098">
    <property type="entry name" value="Glyco_trans_4-like_N"/>
</dbReference>
<organism evidence="3 4">
    <name type="scientific">Oceanospirillum multiglobuliferum</name>
    <dbReference type="NCBI Taxonomy" id="64969"/>
    <lineage>
        <taxon>Bacteria</taxon>
        <taxon>Pseudomonadati</taxon>
        <taxon>Pseudomonadota</taxon>
        <taxon>Gammaproteobacteria</taxon>
        <taxon>Oceanospirillales</taxon>
        <taxon>Oceanospirillaceae</taxon>
        <taxon>Oceanospirillum</taxon>
    </lineage>
</organism>
<dbReference type="EMBL" id="MTSM01000008">
    <property type="protein sequence ID" value="OPX55593.1"/>
    <property type="molecule type" value="Genomic_DNA"/>
</dbReference>
<dbReference type="RefSeq" id="WP_078745054.1">
    <property type="nucleotide sequence ID" value="NZ_FUXG01000008.1"/>
</dbReference>